<accession>Q9RSV2</accession>
<organism evidence="1 2">
    <name type="scientific">Deinococcus radiodurans (strain ATCC 13939 / DSM 20539 / JCM 16871 / CCUG 27074 / LMG 4051 / NBRC 15346 / NCIMB 9279 / VKM B-1422 / R1)</name>
    <dbReference type="NCBI Taxonomy" id="243230"/>
    <lineage>
        <taxon>Bacteria</taxon>
        <taxon>Thermotogati</taxon>
        <taxon>Deinococcota</taxon>
        <taxon>Deinococci</taxon>
        <taxon>Deinococcales</taxon>
        <taxon>Deinococcaceae</taxon>
        <taxon>Deinococcus</taxon>
    </lineage>
</organism>
<dbReference type="InParanoid" id="Q9RSV2"/>
<dbReference type="AlphaFoldDB" id="Q9RSV2"/>
<proteinExistence type="predicted"/>
<reference evidence="1 2" key="1">
    <citation type="journal article" date="1999" name="Science">
        <title>Genome sequence of the radioresistant bacterium Deinococcus radiodurans R1.</title>
        <authorList>
            <person name="White O."/>
            <person name="Eisen J.A."/>
            <person name="Heidelberg J.F."/>
            <person name="Hickey E.K."/>
            <person name="Peterson J.D."/>
            <person name="Dodson R.J."/>
            <person name="Haft D.H."/>
            <person name="Gwinn M.L."/>
            <person name="Nelson W.C."/>
            <person name="Richardson D.L."/>
            <person name="Moffat K.S."/>
            <person name="Qin H."/>
            <person name="Jiang L."/>
            <person name="Pamphile W."/>
            <person name="Crosby M."/>
            <person name="Shen M."/>
            <person name="Vamathevan J.J."/>
            <person name="Lam P."/>
            <person name="McDonald L."/>
            <person name="Utterback T."/>
            <person name="Zalewski C."/>
            <person name="Makarova K.S."/>
            <person name="Aravind L."/>
            <person name="Daly M.J."/>
            <person name="Minton K.W."/>
            <person name="Fleischmann R.D."/>
            <person name="Ketchum K.A."/>
            <person name="Nelson K.E."/>
            <person name="Salzberg S."/>
            <person name="Smith H.O."/>
            <person name="Venter J.C."/>
            <person name="Fraser C.M."/>
        </authorList>
    </citation>
    <scope>NUCLEOTIDE SEQUENCE [LARGE SCALE GENOMIC DNA]</scope>
    <source>
        <strain evidence="2">ATCC 13939 / DSM 20539 / JCM 16871 / LMG 4051 / NBRC 15346 / NCIMB 9279 / R1 / VKM B-1422</strain>
    </source>
</reference>
<dbReference type="PIR" id="H75323">
    <property type="entry name" value="H75323"/>
</dbReference>
<dbReference type="OrthoDB" id="69875at2"/>
<dbReference type="KEGG" id="dra:DR_2020"/>
<keyword evidence="2" id="KW-1185">Reference proteome</keyword>
<protein>
    <submittedName>
        <fullName evidence="1">Uncharacterized protein</fullName>
    </submittedName>
</protein>
<dbReference type="Proteomes" id="UP000002524">
    <property type="component" value="Chromosome 1"/>
</dbReference>
<dbReference type="EMBL" id="AE000513">
    <property type="protein sequence ID" value="AAF11577.1"/>
    <property type="molecule type" value="Genomic_DNA"/>
</dbReference>
<evidence type="ECO:0000313" key="2">
    <source>
        <dbReference type="Proteomes" id="UP000002524"/>
    </source>
</evidence>
<dbReference type="PaxDb" id="243230-DR_2020"/>
<dbReference type="PATRIC" id="fig|243230.17.peg.2244"/>
<name>Q9RSV2_DEIRA</name>
<dbReference type="HOGENOM" id="CLU_158498_0_0_0"/>
<dbReference type="EnsemblBacteria" id="AAF11577">
    <property type="protein sequence ID" value="AAF11577"/>
    <property type="gene ID" value="DR_2020"/>
</dbReference>
<dbReference type="STRING" id="243230.DR_2020"/>
<sequence>MLGAARQSTRGPVNRWPTPRIRACPCSFHGGSMPVRIRIYGIEASFSQGCWDCEDDSLRSMLQAMADPRADTPEEEERHALYAAGRYGGLIAVGEIWQTAPHPDPEISLEDMAPAAAPEKAGWLNFLRKRR</sequence>
<gene>
    <name evidence="1" type="ordered locus">DR_2020</name>
</gene>
<evidence type="ECO:0000313" key="1">
    <source>
        <dbReference type="EMBL" id="AAF11577.1"/>
    </source>
</evidence>